<dbReference type="GO" id="GO:0008800">
    <property type="term" value="F:beta-lactamase activity"/>
    <property type="evidence" value="ECO:0007669"/>
    <property type="project" value="InterPro"/>
</dbReference>
<dbReference type="GO" id="GO:0030655">
    <property type="term" value="P:beta-lactam antibiotic catabolic process"/>
    <property type="evidence" value="ECO:0007669"/>
    <property type="project" value="InterPro"/>
</dbReference>
<evidence type="ECO:0000256" key="1">
    <source>
        <dbReference type="SAM" id="SignalP"/>
    </source>
</evidence>
<evidence type="ECO:0000313" key="3">
    <source>
        <dbReference type="Proteomes" id="UP000466517"/>
    </source>
</evidence>
<accession>A0A7I7XFA4</accession>
<dbReference type="Proteomes" id="UP000466517">
    <property type="component" value="Chromosome"/>
</dbReference>
<proteinExistence type="predicted"/>
<dbReference type="PANTHER" id="PTHR35333:SF3">
    <property type="entry name" value="BETA-LACTAMASE-TYPE TRANSPEPTIDASE FOLD CONTAINING PROTEIN"/>
    <property type="match status" value="1"/>
</dbReference>
<dbReference type="RefSeq" id="WP_163736359.1">
    <property type="nucleotide sequence ID" value="NZ_AP022610.1"/>
</dbReference>
<dbReference type="PANTHER" id="PTHR35333">
    <property type="entry name" value="BETA-LACTAMASE"/>
    <property type="match status" value="1"/>
</dbReference>
<dbReference type="PROSITE" id="PS51257">
    <property type="entry name" value="PROKAR_LIPOPROTEIN"/>
    <property type="match status" value="1"/>
</dbReference>
<feature type="chain" id="PRO_5029578267" evidence="1">
    <location>
        <begin position="25"/>
        <end position="315"/>
    </location>
</feature>
<dbReference type="EMBL" id="AP022610">
    <property type="protein sequence ID" value="BBZ27856.1"/>
    <property type="molecule type" value="Genomic_DNA"/>
</dbReference>
<keyword evidence="3" id="KW-1185">Reference proteome</keyword>
<gene>
    <name evidence="2" type="ORF">MMAD_21510</name>
</gene>
<dbReference type="SUPFAM" id="SSF56601">
    <property type="entry name" value="beta-lactamase/transpeptidase-like"/>
    <property type="match status" value="1"/>
</dbReference>
<dbReference type="InterPro" id="IPR012338">
    <property type="entry name" value="Beta-lactam/transpept-like"/>
</dbReference>
<dbReference type="GO" id="GO:0046677">
    <property type="term" value="P:response to antibiotic"/>
    <property type="evidence" value="ECO:0007669"/>
    <property type="project" value="InterPro"/>
</dbReference>
<dbReference type="InterPro" id="IPR000871">
    <property type="entry name" value="Beta-lactam_class-A"/>
</dbReference>
<dbReference type="KEGG" id="mmag:MMAD_21510"/>
<dbReference type="Gene3D" id="3.40.710.10">
    <property type="entry name" value="DD-peptidase/beta-lactamase superfamily"/>
    <property type="match status" value="1"/>
</dbReference>
<organism evidence="2 3">
    <name type="scientific">Mycolicibacterium madagascariense</name>
    <dbReference type="NCBI Taxonomy" id="212765"/>
    <lineage>
        <taxon>Bacteria</taxon>
        <taxon>Bacillati</taxon>
        <taxon>Actinomycetota</taxon>
        <taxon>Actinomycetes</taxon>
        <taxon>Mycobacteriales</taxon>
        <taxon>Mycobacteriaceae</taxon>
        <taxon>Mycolicibacterium</taxon>
    </lineage>
</organism>
<keyword evidence="1" id="KW-0732">Signal</keyword>
<evidence type="ECO:0000313" key="2">
    <source>
        <dbReference type="EMBL" id="BBZ27856.1"/>
    </source>
</evidence>
<sequence length="315" mass="32372">MHRRPAKLLAVAALTVLAAGTVSAATACEPGAAASAPSVASAQLTVVAPVDSIAALPAALPGQPSAAFAGLDERARRATAEAADDGADITVAVLDRNTGQLVTTGGGAVAIASVAKLFIADDLLLQVSKGQTTLTPDDRAAFDRMLRSSDDTAAEDFWNRGGGSAIIDRVVARYGLTSTSAPDNGRWFNTTSSVTDLVHYYDMMLAGTGGLPPEQASLILSNLAASTPTAPDGMVPGGVYPQRFGIPDALTSEPVAVKQGWMCCIGQDWLHVSTGVIGPDRRYVMAISSMQATDADDARATITKAVETMFPGGRI</sequence>
<dbReference type="AlphaFoldDB" id="A0A7I7XFA4"/>
<feature type="signal peptide" evidence="1">
    <location>
        <begin position="1"/>
        <end position="24"/>
    </location>
</feature>
<name>A0A7I7XFA4_9MYCO</name>
<reference evidence="2 3" key="1">
    <citation type="journal article" date="2019" name="Emerg. Microbes Infect.">
        <title>Comprehensive subspecies identification of 175 nontuberculous mycobacteria species based on 7547 genomic profiles.</title>
        <authorList>
            <person name="Matsumoto Y."/>
            <person name="Kinjo T."/>
            <person name="Motooka D."/>
            <person name="Nabeya D."/>
            <person name="Jung N."/>
            <person name="Uechi K."/>
            <person name="Horii T."/>
            <person name="Iida T."/>
            <person name="Fujita J."/>
            <person name="Nakamura S."/>
        </authorList>
    </citation>
    <scope>NUCLEOTIDE SEQUENCE [LARGE SCALE GENOMIC DNA]</scope>
    <source>
        <strain evidence="2 3">JCM 13574</strain>
    </source>
</reference>
<protein>
    <submittedName>
        <fullName evidence="2">LppW family protein</fullName>
    </submittedName>
</protein>